<dbReference type="EMBL" id="AP019695">
    <property type="protein sequence ID" value="BBK22521.1"/>
    <property type="molecule type" value="Genomic_DNA"/>
</dbReference>
<dbReference type="Proteomes" id="UP000464754">
    <property type="component" value="Chromosome"/>
</dbReference>
<gene>
    <name evidence="1" type="ORF">Aargi30884_14240</name>
</gene>
<reference evidence="2" key="1">
    <citation type="submission" date="2019-05" db="EMBL/GenBank/DDBJ databases">
        <title>Complete genome sequencing of Absiella argi strain JCM 30884.</title>
        <authorList>
            <person name="Sakamoto M."/>
            <person name="Murakami T."/>
            <person name="Mori H."/>
        </authorList>
    </citation>
    <scope>NUCLEOTIDE SEQUENCE [LARGE SCALE GENOMIC DNA]</scope>
    <source>
        <strain evidence="2">JCM 30884</strain>
    </source>
</reference>
<organism evidence="1 2">
    <name type="scientific">Amedibacterium intestinale</name>
    <dbReference type="NCBI Taxonomy" id="2583452"/>
    <lineage>
        <taxon>Bacteria</taxon>
        <taxon>Bacillati</taxon>
        <taxon>Bacillota</taxon>
        <taxon>Erysipelotrichia</taxon>
        <taxon>Erysipelotrichales</taxon>
        <taxon>Erysipelotrichaceae</taxon>
        <taxon>Amedibacterium</taxon>
    </lineage>
</organism>
<dbReference type="AlphaFoldDB" id="A0A6N4TIX2"/>
<sequence>MKDKKYPVLYATNLMGTLYKHCSIHPTVYFNIRLNEDMLKSDEDYQSYMEQIIDECYVNIVNKFTFSQALKVTNNKIPFIIFRGNVDKGMVKQFCRTLLDEVSFSTKASHVADYMMIDTMFMQIGKAPKFYRVNSVGDKLSETDFLSLYGETLESSEKPEDAGWLTTYYDFKRGPAKSEEEQEEIVAW</sequence>
<name>A0A6N4TIX2_9FIRM</name>
<dbReference type="KEGG" id="aarg:Aargi30884_14240"/>
<accession>A0A6N4TIX2</accession>
<keyword evidence="2" id="KW-1185">Reference proteome</keyword>
<evidence type="ECO:0000313" key="2">
    <source>
        <dbReference type="Proteomes" id="UP000464754"/>
    </source>
</evidence>
<proteinExistence type="predicted"/>
<evidence type="ECO:0000313" key="1">
    <source>
        <dbReference type="EMBL" id="BBK22521.1"/>
    </source>
</evidence>
<protein>
    <submittedName>
        <fullName evidence="1">Uncharacterized protein</fullName>
    </submittedName>
</protein>
<dbReference type="RefSeq" id="WP_118277045.1">
    <property type="nucleotide sequence ID" value="NZ_AP019695.1"/>
</dbReference>